<comment type="caution">
    <text evidence="3">The sequence shown here is derived from an EMBL/GenBank/DDBJ whole genome shotgun (WGS) entry which is preliminary data.</text>
</comment>
<feature type="compositionally biased region" description="Basic and acidic residues" evidence="1">
    <location>
        <begin position="381"/>
        <end position="394"/>
    </location>
</feature>
<gene>
    <name evidence="3" type="ORF">ECANGB1_2137</name>
</gene>
<keyword evidence="2" id="KW-0732">Signal</keyword>
<name>A0A1Y1S530_9MICR</name>
<dbReference type="EMBL" id="LWDP01000074">
    <property type="protein sequence ID" value="ORD93498.1"/>
    <property type="molecule type" value="Genomic_DNA"/>
</dbReference>
<feature type="region of interest" description="Disordered" evidence="1">
    <location>
        <begin position="34"/>
        <end position="123"/>
    </location>
</feature>
<feature type="region of interest" description="Disordered" evidence="1">
    <location>
        <begin position="274"/>
        <end position="308"/>
    </location>
</feature>
<dbReference type="Proteomes" id="UP000192639">
    <property type="component" value="Unassembled WGS sequence"/>
</dbReference>
<feature type="compositionally biased region" description="Basic and acidic residues" evidence="1">
    <location>
        <begin position="54"/>
        <end position="112"/>
    </location>
</feature>
<organism evidence="3 4">
    <name type="scientific">Enterospora canceri</name>
    <dbReference type="NCBI Taxonomy" id="1081671"/>
    <lineage>
        <taxon>Eukaryota</taxon>
        <taxon>Fungi</taxon>
        <taxon>Fungi incertae sedis</taxon>
        <taxon>Microsporidia</taxon>
        <taxon>Enterocytozoonidae</taxon>
        <taxon>Enterospora</taxon>
    </lineage>
</organism>
<sequence>MFTLVVEALLLCHAYTITATVVQQLAALWPQSSEVPAADGNSEIDPKAPPGDRTGPEKEVDKKSPDKDVDKKSPDKEKDIDKKSPDKEKDVDKATPNKDIDKKSPDKEKDIDQNTQKPKATFNDNKVILLDDNLKDPVSDKKLKMRKKIKAKAAKEAARAIRQARERANKDNKTAAMFMCSWDGQNMKIEASPYVFWNGNAPITKAAPDLSKEEIERISEDTSEALKKLISLSGEKDEVVDVKVKSEVVDVSVKNEVVDVKTKNEVVDVKVKNEEGSSMQRLSDPKPSEHPLPIHHRPIQHSSTKGCKRTPSEIFVERKALLASYESLQKKTPESTQISKEKPAQIVVVQGPAQPTVQKSIRACILKSNSMSPQEVARLSPSKEADKESDKVIDKVSVQDSAETSQQSTVSSKSYDEPGMFTSMWYKIIGLCCCISTVEDEITYTTDE</sequence>
<feature type="region of interest" description="Disordered" evidence="1">
    <location>
        <begin position="375"/>
        <end position="414"/>
    </location>
</feature>
<protein>
    <submittedName>
        <fullName evidence="3">Uncharacterized protein</fullName>
    </submittedName>
</protein>
<feature type="compositionally biased region" description="Polar residues" evidence="1">
    <location>
        <begin position="398"/>
        <end position="413"/>
    </location>
</feature>
<dbReference type="AlphaFoldDB" id="A0A1Y1S530"/>
<evidence type="ECO:0000313" key="4">
    <source>
        <dbReference type="Proteomes" id="UP000192639"/>
    </source>
</evidence>
<evidence type="ECO:0000256" key="1">
    <source>
        <dbReference type="SAM" id="MobiDB-lite"/>
    </source>
</evidence>
<feature type="signal peptide" evidence="2">
    <location>
        <begin position="1"/>
        <end position="19"/>
    </location>
</feature>
<proteinExistence type="predicted"/>
<evidence type="ECO:0000256" key="2">
    <source>
        <dbReference type="SAM" id="SignalP"/>
    </source>
</evidence>
<feature type="chain" id="PRO_5012237330" evidence="2">
    <location>
        <begin position="20"/>
        <end position="448"/>
    </location>
</feature>
<feature type="compositionally biased region" description="Polar residues" evidence="1">
    <location>
        <begin position="113"/>
        <end position="123"/>
    </location>
</feature>
<reference evidence="3 4" key="1">
    <citation type="journal article" date="2017" name="Environ. Microbiol.">
        <title>Decay of the glycolytic pathway and adaptation to intranuclear parasitism within Enterocytozoonidae microsporidia.</title>
        <authorList>
            <person name="Wiredu Boakye D."/>
            <person name="Jaroenlak P."/>
            <person name="Prachumwat A."/>
            <person name="Williams T.A."/>
            <person name="Bateman K.S."/>
            <person name="Itsathitphaisarn O."/>
            <person name="Sritunyalucksana K."/>
            <person name="Paszkiewicz K.H."/>
            <person name="Moore K.A."/>
            <person name="Stentiford G.D."/>
            <person name="Williams B.A."/>
        </authorList>
    </citation>
    <scope>NUCLEOTIDE SEQUENCE [LARGE SCALE GENOMIC DNA]</scope>
    <source>
        <strain evidence="3 4">GB1</strain>
    </source>
</reference>
<evidence type="ECO:0000313" key="3">
    <source>
        <dbReference type="EMBL" id="ORD93498.1"/>
    </source>
</evidence>
<dbReference type="VEuPathDB" id="MicrosporidiaDB:ECANGB1_2137"/>
<keyword evidence="4" id="KW-1185">Reference proteome</keyword>
<accession>A0A1Y1S530</accession>